<reference evidence="1" key="1">
    <citation type="journal article" date="2014" name="Nat. Commun.">
        <title>The tobacco genome sequence and its comparison with those of tomato and potato.</title>
        <authorList>
            <person name="Sierro N."/>
            <person name="Battey J.N."/>
            <person name="Ouadi S."/>
            <person name="Bakaher N."/>
            <person name="Bovet L."/>
            <person name="Willig A."/>
            <person name="Goepfert S."/>
            <person name="Peitsch M.C."/>
            <person name="Ivanov N.V."/>
        </authorList>
    </citation>
    <scope>NUCLEOTIDE SEQUENCE [LARGE SCALE GENOMIC DNA]</scope>
</reference>
<evidence type="ECO:0000313" key="1">
    <source>
        <dbReference type="Proteomes" id="UP000790787"/>
    </source>
</evidence>
<dbReference type="Proteomes" id="UP000790787">
    <property type="component" value="Chromosome 9"/>
</dbReference>
<accession>A0AC58RWI9</accession>
<name>A0AC58RWI9_TOBAC</name>
<gene>
    <name evidence="2" type="primary">LOC142163860</name>
</gene>
<keyword evidence="1" id="KW-1185">Reference proteome</keyword>
<organism evidence="1 2">
    <name type="scientific">Nicotiana tabacum</name>
    <name type="common">Common tobacco</name>
    <dbReference type="NCBI Taxonomy" id="4097"/>
    <lineage>
        <taxon>Eukaryota</taxon>
        <taxon>Viridiplantae</taxon>
        <taxon>Streptophyta</taxon>
        <taxon>Embryophyta</taxon>
        <taxon>Tracheophyta</taxon>
        <taxon>Spermatophyta</taxon>
        <taxon>Magnoliopsida</taxon>
        <taxon>eudicotyledons</taxon>
        <taxon>Gunneridae</taxon>
        <taxon>Pentapetalae</taxon>
        <taxon>asterids</taxon>
        <taxon>lamiids</taxon>
        <taxon>Solanales</taxon>
        <taxon>Solanaceae</taxon>
        <taxon>Nicotianoideae</taxon>
        <taxon>Nicotianeae</taxon>
        <taxon>Nicotiana</taxon>
    </lineage>
</organism>
<proteinExistence type="predicted"/>
<reference evidence="2" key="2">
    <citation type="submission" date="2025-08" db="UniProtKB">
        <authorList>
            <consortium name="RefSeq"/>
        </authorList>
    </citation>
    <scope>IDENTIFICATION</scope>
    <source>
        <tissue evidence="2">Leaf</tissue>
    </source>
</reference>
<sequence>MYGHALKDMKPALQQVHHKWQDQIELLEKYTLTLQITKVIWEYPSPGWVKVNTYGASRGNLGRSDIGFVLRNEGTNTEAEEKAVLEAMRYCVEHDYILIELHIDSILIKNVVNGEWSIPWCVAEYVEEIKELIARCNVTVAHTLRERNSLADHLANYALEFGSIEAHCFWELDIQGRRIVNNDKLQCPYLRIRVARN</sequence>
<evidence type="ECO:0000313" key="2">
    <source>
        <dbReference type="RefSeq" id="XP_075077107.1"/>
    </source>
</evidence>
<dbReference type="RefSeq" id="XP_075077107.1">
    <property type="nucleotide sequence ID" value="XM_075221006.1"/>
</dbReference>
<protein>
    <submittedName>
        <fullName evidence="2">Uncharacterized protein LOC142163860</fullName>
    </submittedName>
</protein>